<comment type="caution">
    <text evidence="1">The sequence shown here is derived from an EMBL/GenBank/DDBJ whole genome shotgun (WGS) entry which is preliminary data.</text>
</comment>
<evidence type="ECO:0000313" key="1">
    <source>
        <dbReference type="EMBL" id="KAL2631805.1"/>
    </source>
</evidence>
<reference evidence="1 2" key="1">
    <citation type="submission" date="2024-09" db="EMBL/GenBank/DDBJ databases">
        <title>Chromosome-scale assembly of Riccia fluitans.</title>
        <authorList>
            <person name="Paukszto L."/>
            <person name="Sawicki J."/>
            <person name="Karawczyk K."/>
            <person name="Piernik-Szablinska J."/>
            <person name="Szczecinska M."/>
            <person name="Mazdziarz M."/>
        </authorList>
    </citation>
    <scope>NUCLEOTIDE SEQUENCE [LARGE SCALE GENOMIC DNA]</scope>
    <source>
        <strain evidence="1">Rf_01</strain>
        <tissue evidence="1">Aerial parts of the thallus</tissue>
    </source>
</reference>
<sequence>MGVMSRDRYEFNSGADYRHGSSSMEAVVRIPELFHPPGDPDTTTLEPLITLLVIWRIVRHAASIHPVACHTGCSSRLAFGAPDTCCSSPVPLSFLPYVASIVVSVMSATGDGAVMALV</sequence>
<dbReference type="Proteomes" id="UP001605036">
    <property type="component" value="Unassembled WGS sequence"/>
</dbReference>
<accession>A0ABD1YM70</accession>
<name>A0ABD1YM70_9MARC</name>
<protein>
    <submittedName>
        <fullName evidence="1">Uncharacterized protein</fullName>
    </submittedName>
</protein>
<dbReference type="AlphaFoldDB" id="A0ABD1YM70"/>
<proteinExistence type="predicted"/>
<keyword evidence="2" id="KW-1185">Reference proteome</keyword>
<gene>
    <name evidence="1" type="ORF">R1flu_016491</name>
</gene>
<organism evidence="1 2">
    <name type="scientific">Riccia fluitans</name>
    <dbReference type="NCBI Taxonomy" id="41844"/>
    <lineage>
        <taxon>Eukaryota</taxon>
        <taxon>Viridiplantae</taxon>
        <taxon>Streptophyta</taxon>
        <taxon>Embryophyta</taxon>
        <taxon>Marchantiophyta</taxon>
        <taxon>Marchantiopsida</taxon>
        <taxon>Marchantiidae</taxon>
        <taxon>Marchantiales</taxon>
        <taxon>Ricciaceae</taxon>
        <taxon>Riccia</taxon>
    </lineage>
</organism>
<dbReference type="EMBL" id="JBHFFA010000004">
    <property type="protein sequence ID" value="KAL2631805.1"/>
    <property type="molecule type" value="Genomic_DNA"/>
</dbReference>
<evidence type="ECO:0000313" key="2">
    <source>
        <dbReference type="Proteomes" id="UP001605036"/>
    </source>
</evidence>